<feature type="transmembrane region" description="Helical" evidence="1">
    <location>
        <begin position="106"/>
        <end position="127"/>
    </location>
</feature>
<evidence type="ECO:0000256" key="1">
    <source>
        <dbReference type="SAM" id="Phobius"/>
    </source>
</evidence>
<feature type="transmembrane region" description="Helical" evidence="1">
    <location>
        <begin position="32"/>
        <end position="56"/>
    </location>
</feature>
<keyword evidence="1" id="KW-1133">Transmembrane helix</keyword>
<proteinExistence type="predicted"/>
<dbReference type="PANTHER" id="PTHR34300:SF2">
    <property type="entry name" value="QUEUOSINE PRECURSOR TRANSPORTER-RELATED"/>
    <property type="match status" value="1"/>
</dbReference>
<protein>
    <recommendedName>
        <fullName evidence="4">VUT family protein</fullName>
    </recommendedName>
</protein>
<dbReference type="Proteomes" id="UP000016567">
    <property type="component" value="Unassembled WGS sequence"/>
</dbReference>
<evidence type="ECO:0008006" key="4">
    <source>
        <dbReference type="Google" id="ProtNLM"/>
    </source>
</evidence>
<organism evidence="2 3">
    <name type="scientific">Vibrio azureus NBRC 104587</name>
    <dbReference type="NCBI Taxonomy" id="1219077"/>
    <lineage>
        <taxon>Bacteria</taxon>
        <taxon>Pseudomonadati</taxon>
        <taxon>Pseudomonadota</taxon>
        <taxon>Gammaproteobacteria</taxon>
        <taxon>Vibrionales</taxon>
        <taxon>Vibrionaceae</taxon>
        <taxon>Vibrio</taxon>
    </lineage>
</organism>
<dbReference type="InterPro" id="IPR003744">
    <property type="entry name" value="YhhQ"/>
</dbReference>
<feature type="transmembrane region" description="Helical" evidence="1">
    <location>
        <begin position="7"/>
        <end position="26"/>
    </location>
</feature>
<dbReference type="Pfam" id="PF02592">
    <property type="entry name" value="Vut_1"/>
    <property type="match status" value="1"/>
</dbReference>
<gene>
    <name evidence="2" type="ORF">VAZ01S_131_00050</name>
</gene>
<evidence type="ECO:0000313" key="2">
    <source>
        <dbReference type="EMBL" id="GAD78144.1"/>
    </source>
</evidence>
<comment type="caution">
    <text evidence="2">The sequence shown here is derived from an EMBL/GenBank/DDBJ whole genome shotgun (WGS) entry which is preliminary data.</text>
</comment>
<reference evidence="2 3" key="1">
    <citation type="submission" date="2013-09" db="EMBL/GenBank/DDBJ databases">
        <title>Whole genome shotgun sequence of Vibrio azureus NBRC 104587.</title>
        <authorList>
            <person name="Isaki S."/>
            <person name="Hosoyama A."/>
            <person name="Numata M."/>
            <person name="Hashimoto M."/>
            <person name="Hosoyama Y."/>
            <person name="Tsuchikane K."/>
            <person name="Noguchi M."/>
            <person name="Hirakata S."/>
            <person name="Ichikawa N."/>
            <person name="Ohji S."/>
            <person name="Yamazoe A."/>
            <person name="Fujita N."/>
        </authorList>
    </citation>
    <scope>NUCLEOTIDE SEQUENCE [LARGE SCALE GENOMIC DNA]</scope>
    <source>
        <strain evidence="2 3">NBRC 104587</strain>
    </source>
</reference>
<dbReference type="PANTHER" id="PTHR34300">
    <property type="entry name" value="QUEUOSINE PRECURSOR TRANSPORTER-RELATED"/>
    <property type="match status" value="1"/>
</dbReference>
<dbReference type="OrthoDB" id="6464862at2"/>
<name>U3C9W1_9VIBR</name>
<dbReference type="AlphaFoldDB" id="U3C9W1"/>
<sequence length="202" mass="23117">MKRSELNIIIMSLFFCLSITSHIIAYKIIDIFGIHIIPSSLTYMFCFVLIDIFALINDKRTVLLIIVMESFVNIIMIIITYIVSLLPSPDYVIHANSYKDVFSPIFTLYFANILGSIIAFVLDYALFKRLYFQYGYLTASLVSSTAIIIFYTVITDMLAFSGVYGDNYIDLTVTNIITNITFLFIITIMLLPMVKKIKDVKI</sequence>
<keyword evidence="1" id="KW-0812">Transmembrane</keyword>
<accession>U3C9W1</accession>
<dbReference type="EMBL" id="BATL01000131">
    <property type="protein sequence ID" value="GAD78144.1"/>
    <property type="molecule type" value="Genomic_DNA"/>
</dbReference>
<evidence type="ECO:0000313" key="3">
    <source>
        <dbReference type="Proteomes" id="UP000016567"/>
    </source>
</evidence>
<feature type="transmembrane region" description="Helical" evidence="1">
    <location>
        <begin position="63"/>
        <end position="86"/>
    </location>
</feature>
<feature type="transmembrane region" description="Helical" evidence="1">
    <location>
        <begin position="174"/>
        <end position="194"/>
    </location>
</feature>
<dbReference type="eggNOG" id="COG1738">
    <property type="taxonomic scope" value="Bacteria"/>
</dbReference>
<dbReference type="STRING" id="1219077.VAZ01S_131_00050"/>
<feature type="transmembrane region" description="Helical" evidence="1">
    <location>
        <begin position="134"/>
        <end position="154"/>
    </location>
</feature>
<keyword evidence="3" id="KW-1185">Reference proteome</keyword>
<keyword evidence="1" id="KW-0472">Membrane</keyword>